<name>A0ABT9RCT5_9ACTN</name>
<keyword evidence="7" id="KW-1185">Reference proteome</keyword>
<accession>A0ABT9RCT5</accession>
<evidence type="ECO:0000259" key="5">
    <source>
        <dbReference type="PROSITE" id="PS50977"/>
    </source>
</evidence>
<evidence type="ECO:0000256" key="2">
    <source>
        <dbReference type="ARBA" id="ARBA00023125"/>
    </source>
</evidence>
<evidence type="ECO:0000313" key="7">
    <source>
        <dbReference type="Proteomes" id="UP001230426"/>
    </source>
</evidence>
<dbReference type="InterPro" id="IPR009057">
    <property type="entry name" value="Homeodomain-like_sf"/>
</dbReference>
<dbReference type="RefSeq" id="WP_306868368.1">
    <property type="nucleotide sequence ID" value="NZ_JAUSRB010000002.1"/>
</dbReference>
<dbReference type="PROSITE" id="PS50977">
    <property type="entry name" value="HTH_TETR_2"/>
    <property type="match status" value="1"/>
</dbReference>
<keyword evidence="3" id="KW-0804">Transcription</keyword>
<comment type="caution">
    <text evidence="6">The sequence shown here is derived from an EMBL/GenBank/DDBJ whole genome shotgun (WGS) entry which is preliminary data.</text>
</comment>
<dbReference type="SUPFAM" id="SSF46689">
    <property type="entry name" value="Homeodomain-like"/>
    <property type="match status" value="1"/>
</dbReference>
<dbReference type="Pfam" id="PF00440">
    <property type="entry name" value="TetR_N"/>
    <property type="match status" value="1"/>
</dbReference>
<keyword evidence="1" id="KW-0805">Transcription regulation</keyword>
<evidence type="ECO:0000313" key="6">
    <source>
        <dbReference type="EMBL" id="MDP9867078.1"/>
    </source>
</evidence>
<dbReference type="SUPFAM" id="SSF48498">
    <property type="entry name" value="Tetracyclin repressor-like, C-terminal domain"/>
    <property type="match status" value="1"/>
</dbReference>
<feature type="DNA-binding region" description="H-T-H motif" evidence="4">
    <location>
        <begin position="29"/>
        <end position="48"/>
    </location>
</feature>
<dbReference type="Gene3D" id="1.10.10.60">
    <property type="entry name" value="Homeodomain-like"/>
    <property type="match status" value="1"/>
</dbReference>
<evidence type="ECO:0000256" key="1">
    <source>
        <dbReference type="ARBA" id="ARBA00023015"/>
    </source>
</evidence>
<dbReference type="InterPro" id="IPR036271">
    <property type="entry name" value="Tet_transcr_reg_TetR-rel_C_sf"/>
</dbReference>
<protein>
    <submittedName>
        <fullName evidence="6">TetR/AcrR family transcriptional repressor of nem operon</fullName>
    </submittedName>
</protein>
<dbReference type="EMBL" id="JAUSRB010000002">
    <property type="protein sequence ID" value="MDP9867078.1"/>
    <property type="molecule type" value="Genomic_DNA"/>
</dbReference>
<dbReference type="Proteomes" id="UP001230426">
    <property type="component" value="Unassembled WGS sequence"/>
</dbReference>
<gene>
    <name evidence="6" type="ORF">J2S55_006344</name>
</gene>
<feature type="domain" description="HTH tetR-type" evidence="5">
    <location>
        <begin position="6"/>
        <end position="66"/>
    </location>
</feature>
<proteinExistence type="predicted"/>
<evidence type="ECO:0000256" key="4">
    <source>
        <dbReference type="PROSITE-ProRule" id="PRU00335"/>
    </source>
</evidence>
<dbReference type="InterPro" id="IPR001647">
    <property type="entry name" value="HTH_TetR"/>
</dbReference>
<sequence>MGRPRGFDEVAVVQAAAELFGSRTYDGISIDELVTHLGVHRNSLYKTFGSKRGLYMAALRWSLDHKIAPLVDHIRDARALTEVSPEVLNAPSVRPALDLLLLAAVERAPVDAEVADLLAQVFTGFDQAAEAAIRSNSSHEPQTHLAFAVTAALLGLHLRARSGAAEASVKQARTALVDQLTPQA</sequence>
<evidence type="ECO:0000256" key="3">
    <source>
        <dbReference type="ARBA" id="ARBA00023163"/>
    </source>
</evidence>
<dbReference type="PANTHER" id="PTHR47506">
    <property type="entry name" value="TRANSCRIPTIONAL REGULATORY PROTEIN"/>
    <property type="match status" value="1"/>
</dbReference>
<keyword evidence="2 4" id="KW-0238">DNA-binding</keyword>
<dbReference type="PRINTS" id="PR00455">
    <property type="entry name" value="HTHTETR"/>
</dbReference>
<dbReference type="PANTHER" id="PTHR47506:SF1">
    <property type="entry name" value="HTH-TYPE TRANSCRIPTIONAL REGULATOR YJDC"/>
    <property type="match status" value="1"/>
</dbReference>
<organism evidence="6 7">
    <name type="scientific">Streptosporangium brasiliense</name>
    <dbReference type="NCBI Taxonomy" id="47480"/>
    <lineage>
        <taxon>Bacteria</taxon>
        <taxon>Bacillati</taxon>
        <taxon>Actinomycetota</taxon>
        <taxon>Actinomycetes</taxon>
        <taxon>Streptosporangiales</taxon>
        <taxon>Streptosporangiaceae</taxon>
        <taxon>Streptosporangium</taxon>
    </lineage>
</organism>
<reference evidence="6 7" key="1">
    <citation type="submission" date="2023-07" db="EMBL/GenBank/DDBJ databases">
        <title>Sequencing the genomes of 1000 actinobacteria strains.</title>
        <authorList>
            <person name="Klenk H.-P."/>
        </authorList>
    </citation>
    <scope>NUCLEOTIDE SEQUENCE [LARGE SCALE GENOMIC DNA]</scope>
    <source>
        <strain evidence="6 7">DSM 44109</strain>
    </source>
</reference>